<dbReference type="InterPro" id="IPR046121">
    <property type="entry name" value="DUF6118"/>
</dbReference>
<feature type="transmembrane region" description="Helical" evidence="1">
    <location>
        <begin position="136"/>
        <end position="160"/>
    </location>
</feature>
<dbReference type="Pfam" id="PF19613">
    <property type="entry name" value="DUF6118"/>
    <property type="match status" value="1"/>
</dbReference>
<evidence type="ECO:0000313" key="3">
    <source>
        <dbReference type="Proteomes" id="UP001216253"/>
    </source>
</evidence>
<keyword evidence="1" id="KW-1133">Transmembrane helix</keyword>
<gene>
    <name evidence="2" type="ORF">PYV00_06970</name>
</gene>
<name>A0ABT5WQ99_9SPHN</name>
<dbReference type="Proteomes" id="UP001216253">
    <property type="component" value="Unassembled WGS sequence"/>
</dbReference>
<comment type="caution">
    <text evidence="2">The sequence shown here is derived from an EMBL/GenBank/DDBJ whole genome shotgun (WGS) entry which is preliminary data.</text>
</comment>
<evidence type="ECO:0000313" key="2">
    <source>
        <dbReference type="EMBL" id="MDE8651462.1"/>
    </source>
</evidence>
<keyword evidence="3" id="KW-1185">Reference proteome</keyword>
<protein>
    <submittedName>
        <fullName evidence="2">DUF6118 family protein</fullName>
    </submittedName>
</protein>
<proteinExistence type="predicted"/>
<keyword evidence="1" id="KW-0472">Membrane</keyword>
<sequence>MGEDDGFDDADDPTQAFARVEDRLASVHGEVTLLRAAIEGLTAARENIEIPDYEPTLERTEKILVALAQRIDPIAKSPALAMTPDNMAGQIASAATAARREDARLVAEARSALDQTTRELGNRLASARRGDEQNRWLYLFGGGGLVLGMLLWAALAGFVARTMPTSWHWPERMATRTLAAPTMWDAGRHLMMTDSPDTWAGVVAAVKLAGDNREPIDACRRSATRAKKPVRCTIEVKAGE</sequence>
<accession>A0ABT5WQ99</accession>
<reference evidence="2 3" key="1">
    <citation type="submission" date="2023-03" db="EMBL/GenBank/DDBJ databases">
        <title>NovoSphingobium album sp. nov. isolated from polycyclic aromatic hydrocarbons- and heavy-metal polluted soil.</title>
        <authorList>
            <person name="Liu Z."/>
            <person name="Wang K."/>
        </authorList>
    </citation>
    <scope>NUCLEOTIDE SEQUENCE [LARGE SCALE GENOMIC DNA]</scope>
    <source>
        <strain evidence="2 3">H3SJ31-1</strain>
    </source>
</reference>
<keyword evidence="1" id="KW-0812">Transmembrane</keyword>
<dbReference type="RefSeq" id="WP_275227561.1">
    <property type="nucleotide sequence ID" value="NZ_JARESE010000016.1"/>
</dbReference>
<evidence type="ECO:0000256" key="1">
    <source>
        <dbReference type="SAM" id="Phobius"/>
    </source>
</evidence>
<dbReference type="EMBL" id="JARESE010000016">
    <property type="protein sequence ID" value="MDE8651462.1"/>
    <property type="molecule type" value="Genomic_DNA"/>
</dbReference>
<organism evidence="2 3">
    <name type="scientific">Novosphingobium album</name>
    <name type="common">ex Liu et al. 2023</name>
    <dbReference type="NCBI Taxonomy" id="3031130"/>
    <lineage>
        <taxon>Bacteria</taxon>
        <taxon>Pseudomonadati</taxon>
        <taxon>Pseudomonadota</taxon>
        <taxon>Alphaproteobacteria</taxon>
        <taxon>Sphingomonadales</taxon>
        <taxon>Sphingomonadaceae</taxon>
        <taxon>Novosphingobium</taxon>
    </lineage>
</organism>